<evidence type="ECO:0000313" key="1">
    <source>
        <dbReference type="EMBL" id="KAB5588541.1"/>
    </source>
</evidence>
<dbReference type="Gene3D" id="3.40.390.10">
    <property type="entry name" value="Collagenase (Catalytic Domain)"/>
    <property type="match status" value="1"/>
</dbReference>
<dbReference type="InterPro" id="IPR019026">
    <property type="entry name" value="Peptidase_M64_IgA"/>
</dbReference>
<comment type="caution">
    <text evidence="1">The sequence shown here is derived from an EMBL/GenBank/DDBJ whole genome shotgun (WGS) entry which is preliminary data.</text>
</comment>
<dbReference type="GO" id="GO:0008237">
    <property type="term" value="F:metallopeptidase activity"/>
    <property type="evidence" value="ECO:0007669"/>
    <property type="project" value="InterPro"/>
</dbReference>
<proteinExistence type="predicted"/>
<dbReference type="EMBL" id="SSOP01000426">
    <property type="protein sequence ID" value="KAB5588541.1"/>
    <property type="molecule type" value="Genomic_DNA"/>
</dbReference>
<reference evidence="1 2" key="1">
    <citation type="journal article" date="2019" name="Fungal Biol. Biotechnol.">
        <title>Draft genome sequence of fastidious pathogen Ceratobasidium theobromae, which causes vascular-streak dieback in Theobroma cacao.</title>
        <authorList>
            <person name="Ali S.S."/>
            <person name="Asman A."/>
            <person name="Shao J."/>
            <person name="Firmansyah A.P."/>
            <person name="Susilo A.W."/>
            <person name="Rosmana A."/>
            <person name="McMahon P."/>
            <person name="Junaid M."/>
            <person name="Guest D."/>
            <person name="Kheng T.Y."/>
            <person name="Meinhardt L.W."/>
            <person name="Bailey B.A."/>
        </authorList>
    </citation>
    <scope>NUCLEOTIDE SEQUENCE [LARGE SCALE GENOMIC DNA]</scope>
    <source>
        <strain evidence="1 2">CT2</strain>
    </source>
</reference>
<sequence>MAVGDVSLSATAHVPSLRALLTLSPKMAHKTRPMLLKWGILFAFCLNSAAPHEILNTLDVPGFEALFLRSSDNQNCELSYARSVGIRKALRHSPIHVETRPPRCAQGLNDSECYKDLVLIVGRKKSEVLRQINIECKTVSDELGQLEGNGFQYPQLGSGDSELVMSQPKAPELEIQPLPGLFTGDSLNRVDIVFFSDGYTTSEKDKFFDDATRLGLAITVNQTYATVAPLLNFWGAFTPSQESGIGVGGKPKELHQHSVRLVSLAQLAEAWAHTADRASGRPQGTTLYMEGGEFTISTASILNGPLVLRHELGHSIIWIGDEYDGSMYFGVNAANRAQNNNISWSHWLSNPPAPNTPLRVERNSVLLRTYPWTMLNKTKPWSTTFTTDGSFSSALLRFSLSGVPNATTLKISLDSKEISWKANEAVKLDGWFYDLPIYGDKGGLSQGSHELAFELQESGREGLAQLCSVEVIEYGDIHEFNSTAGFVGAFPTYSPEAYDDPDPEPDRLASFTSAHSRTSLQKEWATVSYRPTNEGCLMRQVAMPDFCVVCTEGLWLRLLSKVSLIDYISISSKSVINVTGSNEEPVDTVIDLLLIPLAHLRSPAGVEYLAQKGTQESYYIKWFNDGKEIETWQNATQLRGTCRDMNALEVEVKFISSEIRKDDEQYTMDRRQLSVSCEHHGETLILLFGNLLNGLRQPPD</sequence>
<dbReference type="Proteomes" id="UP000383932">
    <property type="component" value="Unassembled WGS sequence"/>
</dbReference>
<dbReference type="AlphaFoldDB" id="A0A5N5QAV8"/>
<protein>
    <recommendedName>
        <fullName evidence="3">IgA peptidase M64</fullName>
    </recommendedName>
</protein>
<name>A0A5N5QAV8_9AGAM</name>
<dbReference type="Pfam" id="PF09471">
    <property type="entry name" value="Peptidase_M64"/>
    <property type="match status" value="1"/>
</dbReference>
<dbReference type="OrthoDB" id="2961863at2759"/>
<evidence type="ECO:0000313" key="2">
    <source>
        <dbReference type="Proteomes" id="UP000383932"/>
    </source>
</evidence>
<gene>
    <name evidence="1" type="ORF">CTheo_8016</name>
</gene>
<dbReference type="InterPro" id="IPR024079">
    <property type="entry name" value="MetalloPept_cat_dom_sf"/>
</dbReference>
<evidence type="ECO:0008006" key="3">
    <source>
        <dbReference type="Google" id="ProtNLM"/>
    </source>
</evidence>
<organism evidence="1 2">
    <name type="scientific">Ceratobasidium theobromae</name>
    <dbReference type="NCBI Taxonomy" id="1582974"/>
    <lineage>
        <taxon>Eukaryota</taxon>
        <taxon>Fungi</taxon>
        <taxon>Dikarya</taxon>
        <taxon>Basidiomycota</taxon>
        <taxon>Agaricomycotina</taxon>
        <taxon>Agaricomycetes</taxon>
        <taxon>Cantharellales</taxon>
        <taxon>Ceratobasidiaceae</taxon>
        <taxon>Ceratobasidium</taxon>
    </lineage>
</organism>
<keyword evidence="2" id="KW-1185">Reference proteome</keyword>
<accession>A0A5N5QAV8</accession>